<dbReference type="Pfam" id="PF13460">
    <property type="entry name" value="NAD_binding_10"/>
    <property type="match status" value="1"/>
</dbReference>
<organism evidence="2 3">
    <name type="scientific">Heyndrickxia oleronia</name>
    <dbReference type="NCBI Taxonomy" id="38875"/>
    <lineage>
        <taxon>Bacteria</taxon>
        <taxon>Bacillati</taxon>
        <taxon>Bacillota</taxon>
        <taxon>Bacilli</taxon>
        <taxon>Bacillales</taxon>
        <taxon>Bacillaceae</taxon>
        <taxon>Heyndrickxia</taxon>
    </lineage>
</organism>
<dbReference type="InterPro" id="IPR016040">
    <property type="entry name" value="NAD(P)-bd_dom"/>
</dbReference>
<evidence type="ECO:0000259" key="1">
    <source>
        <dbReference type="Pfam" id="PF13460"/>
    </source>
</evidence>
<dbReference type="Gene3D" id="3.40.50.720">
    <property type="entry name" value="NAD(P)-binding Rossmann-like Domain"/>
    <property type="match status" value="1"/>
</dbReference>
<dbReference type="PANTHER" id="PTHR48079">
    <property type="entry name" value="PROTEIN YEEZ"/>
    <property type="match status" value="1"/>
</dbReference>
<proteinExistence type="predicted"/>
<dbReference type="Proteomes" id="UP000189761">
    <property type="component" value="Unassembled WGS sequence"/>
</dbReference>
<feature type="domain" description="NAD(P)-binding" evidence="1">
    <location>
        <begin position="8"/>
        <end position="148"/>
    </location>
</feature>
<sequence>MKKALVLGASGGMGYSIVNELISRGVHVVAFARTRSKLEKLFQNQQGITIFTGDIFNLDDLLRAATDVDVIFQAANIPYPEWEERLATFIQQVINVSETRGIKLAVVDNIYAYGRSNGEKVHENAHKNPHTKKGRIRLNVENMIKESDAQAFIAHFPDFYGPNAENTLLHVTLEKVVANLSSMFVGDQRIAREFIYTPDGAKAIVELAFREDAYGESWNIPGHSVITGREIMETLRELTSYDKRVLTVTKSMIRVLGLFNPMMREVVEMYYLNQEPVVLNGEKYENKIGPVPRTSYRGGLRQTIEYMKNQQ</sequence>
<dbReference type="EMBL" id="MTLA01000018">
    <property type="protein sequence ID" value="OOP70056.1"/>
    <property type="molecule type" value="Genomic_DNA"/>
</dbReference>
<reference evidence="2 3" key="1">
    <citation type="submission" date="2017-01" db="EMBL/GenBank/DDBJ databases">
        <title>Draft genome sequence of Bacillus oleronius.</title>
        <authorList>
            <person name="Allam M."/>
        </authorList>
    </citation>
    <scope>NUCLEOTIDE SEQUENCE [LARGE SCALE GENOMIC DNA]</scope>
    <source>
        <strain evidence="2 3">DSM 9356</strain>
    </source>
</reference>
<dbReference type="RefSeq" id="WP_078109301.1">
    <property type="nucleotide sequence ID" value="NZ_CP065424.1"/>
</dbReference>
<name>A0A8E2IB23_9BACI</name>
<evidence type="ECO:0000313" key="2">
    <source>
        <dbReference type="EMBL" id="OOP70056.1"/>
    </source>
</evidence>
<dbReference type="InterPro" id="IPR036291">
    <property type="entry name" value="NAD(P)-bd_dom_sf"/>
</dbReference>
<keyword evidence="3" id="KW-1185">Reference proteome</keyword>
<gene>
    <name evidence="2" type="ORF">BWZ43_01785</name>
</gene>
<dbReference type="AlphaFoldDB" id="A0A8E2IB23"/>
<dbReference type="InterPro" id="IPR051783">
    <property type="entry name" value="NAD(P)-dependent_oxidoreduct"/>
</dbReference>
<accession>A0A8E2IB23</accession>
<dbReference type="PANTHER" id="PTHR48079:SF6">
    <property type="entry name" value="NAD(P)-BINDING DOMAIN-CONTAINING PROTEIN-RELATED"/>
    <property type="match status" value="1"/>
</dbReference>
<evidence type="ECO:0000313" key="3">
    <source>
        <dbReference type="Proteomes" id="UP000189761"/>
    </source>
</evidence>
<dbReference type="GO" id="GO:0004029">
    <property type="term" value="F:aldehyde dehydrogenase (NAD+) activity"/>
    <property type="evidence" value="ECO:0007669"/>
    <property type="project" value="TreeGrafter"/>
</dbReference>
<protein>
    <submittedName>
        <fullName evidence="2">Short chain dehydrogenase</fullName>
    </submittedName>
</protein>
<dbReference type="GO" id="GO:0005737">
    <property type="term" value="C:cytoplasm"/>
    <property type="evidence" value="ECO:0007669"/>
    <property type="project" value="TreeGrafter"/>
</dbReference>
<comment type="caution">
    <text evidence="2">The sequence shown here is derived from an EMBL/GenBank/DDBJ whole genome shotgun (WGS) entry which is preliminary data.</text>
</comment>
<dbReference type="SUPFAM" id="SSF51735">
    <property type="entry name" value="NAD(P)-binding Rossmann-fold domains"/>
    <property type="match status" value="1"/>
</dbReference>